<dbReference type="SFLD" id="SFLDF00301">
    <property type="entry name" value="2-iminoacetate_synthase_(ThiH)"/>
    <property type="match status" value="1"/>
</dbReference>
<keyword evidence="5" id="KW-0408">Iron</keyword>
<dbReference type="OrthoDB" id="9801120at2"/>
<dbReference type="GO" id="GO:0051539">
    <property type="term" value="F:4 iron, 4 sulfur cluster binding"/>
    <property type="evidence" value="ECO:0007669"/>
    <property type="project" value="UniProtKB-KW"/>
</dbReference>
<dbReference type="PANTHER" id="PTHR43583">
    <property type="entry name" value="2-IMINOACETATE SYNTHASE"/>
    <property type="match status" value="1"/>
</dbReference>
<dbReference type="SFLD" id="SFLDG01081">
    <property type="entry name" value="cleavage_of_the_Ca-Cb_bond_in"/>
    <property type="match status" value="1"/>
</dbReference>
<evidence type="ECO:0000256" key="6">
    <source>
        <dbReference type="ARBA" id="ARBA00023014"/>
    </source>
</evidence>
<dbReference type="Pfam" id="PF04055">
    <property type="entry name" value="Radical_SAM"/>
    <property type="match status" value="1"/>
</dbReference>
<name>A0A3S0KSX4_9GAMM</name>
<dbReference type="GO" id="GO:0003824">
    <property type="term" value="F:catalytic activity"/>
    <property type="evidence" value="ECO:0007669"/>
    <property type="project" value="InterPro"/>
</dbReference>
<keyword evidence="2" id="KW-0004">4Fe-4S</keyword>
<keyword evidence="4" id="KW-0479">Metal-binding</keyword>
<dbReference type="PANTHER" id="PTHR43583:SF1">
    <property type="entry name" value="2-IMINOACETATE SYNTHASE"/>
    <property type="match status" value="1"/>
</dbReference>
<dbReference type="AlphaFoldDB" id="A0A3S0KSX4"/>
<dbReference type="NCBIfam" id="TIGR02351">
    <property type="entry name" value="thiH"/>
    <property type="match status" value="1"/>
</dbReference>
<evidence type="ECO:0000259" key="7">
    <source>
        <dbReference type="SMART" id="SM00876"/>
    </source>
</evidence>
<evidence type="ECO:0000256" key="3">
    <source>
        <dbReference type="ARBA" id="ARBA00022691"/>
    </source>
</evidence>
<dbReference type="GO" id="GO:0009228">
    <property type="term" value="P:thiamine biosynthetic process"/>
    <property type="evidence" value="ECO:0007669"/>
    <property type="project" value="InterPro"/>
</dbReference>
<dbReference type="InterPro" id="IPR058240">
    <property type="entry name" value="rSAM_sf"/>
</dbReference>
<evidence type="ECO:0000256" key="2">
    <source>
        <dbReference type="ARBA" id="ARBA00022485"/>
    </source>
</evidence>
<dbReference type="GO" id="GO:0005506">
    <property type="term" value="F:iron ion binding"/>
    <property type="evidence" value="ECO:0007669"/>
    <property type="project" value="InterPro"/>
</dbReference>
<evidence type="ECO:0000313" key="9">
    <source>
        <dbReference type="Proteomes" id="UP000267448"/>
    </source>
</evidence>
<dbReference type="EMBL" id="RXNU01000011">
    <property type="protein sequence ID" value="RTR37651.1"/>
    <property type="molecule type" value="Genomic_DNA"/>
</dbReference>
<proteinExistence type="predicted"/>
<keyword evidence="6" id="KW-0411">Iron-sulfur</keyword>
<accession>A0A3S0KSX4</accession>
<dbReference type="InterPro" id="IPR013785">
    <property type="entry name" value="Aldolase_TIM"/>
</dbReference>
<keyword evidence="9" id="KW-1185">Reference proteome</keyword>
<organism evidence="8 9">
    <name type="scientific">Shewanella canadensis</name>
    <dbReference type="NCBI Taxonomy" id="271096"/>
    <lineage>
        <taxon>Bacteria</taxon>
        <taxon>Pseudomonadati</taxon>
        <taxon>Pseudomonadota</taxon>
        <taxon>Gammaproteobacteria</taxon>
        <taxon>Alteromonadales</taxon>
        <taxon>Shewanellaceae</taxon>
        <taxon>Shewanella</taxon>
    </lineage>
</organism>
<dbReference type="Gene3D" id="3.20.20.70">
    <property type="entry name" value="Aldolase class I"/>
    <property type="match status" value="1"/>
</dbReference>
<dbReference type="Pfam" id="PF06968">
    <property type="entry name" value="BATS"/>
    <property type="match status" value="1"/>
</dbReference>
<evidence type="ECO:0000256" key="4">
    <source>
        <dbReference type="ARBA" id="ARBA00022723"/>
    </source>
</evidence>
<dbReference type="InterPro" id="IPR007197">
    <property type="entry name" value="rSAM"/>
</dbReference>
<dbReference type="InterPro" id="IPR034428">
    <property type="entry name" value="ThiH/NoCL/HydG-like"/>
</dbReference>
<dbReference type="RefSeq" id="WP_126521712.1">
    <property type="nucleotide sequence ID" value="NZ_RXNU01000011.1"/>
</dbReference>
<dbReference type="SFLD" id="SFLDS00029">
    <property type="entry name" value="Radical_SAM"/>
    <property type="match status" value="1"/>
</dbReference>
<reference evidence="8 9" key="1">
    <citation type="submission" date="2018-12" db="EMBL/GenBank/DDBJ databases">
        <authorList>
            <person name="Yu L."/>
        </authorList>
    </citation>
    <scope>NUCLEOTIDE SEQUENCE [LARGE SCALE GENOMIC DNA]</scope>
    <source>
        <strain evidence="8 9">HAW-EB2</strain>
    </source>
</reference>
<comment type="cofactor">
    <cofactor evidence="1">
        <name>[4Fe-4S] cluster</name>
        <dbReference type="ChEBI" id="CHEBI:49883"/>
    </cofactor>
</comment>
<dbReference type="InterPro" id="IPR012726">
    <property type="entry name" value="ThiH"/>
</dbReference>
<feature type="domain" description="Biotin and thiamin synthesis-associated" evidence="7">
    <location>
        <begin position="256"/>
        <end position="359"/>
    </location>
</feature>
<dbReference type="SFLD" id="SFLDG01060">
    <property type="entry name" value="BATS_domain_containing"/>
    <property type="match status" value="1"/>
</dbReference>
<comment type="caution">
    <text evidence="8">The sequence shown here is derived from an EMBL/GenBank/DDBJ whole genome shotgun (WGS) entry which is preliminary data.</text>
</comment>
<dbReference type="InterPro" id="IPR010722">
    <property type="entry name" value="BATS_dom"/>
</dbReference>
<evidence type="ECO:0000313" key="8">
    <source>
        <dbReference type="EMBL" id="RTR37651.1"/>
    </source>
</evidence>
<evidence type="ECO:0000256" key="1">
    <source>
        <dbReference type="ARBA" id="ARBA00001966"/>
    </source>
</evidence>
<dbReference type="Proteomes" id="UP000267448">
    <property type="component" value="Unassembled WGS sequence"/>
</dbReference>
<dbReference type="SUPFAM" id="SSF102114">
    <property type="entry name" value="Radical SAM enzymes"/>
    <property type="match status" value="1"/>
</dbReference>
<dbReference type="CDD" id="cd01335">
    <property type="entry name" value="Radical_SAM"/>
    <property type="match status" value="1"/>
</dbReference>
<evidence type="ECO:0000256" key="5">
    <source>
        <dbReference type="ARBA" id="ARBA00023004"/>
    </source>
</evidence>
<keyword evidence="3" id="KW-0949">S-adenosyl-L-methionine</keyword>
<sequence>MSFFSYLQNLDRDKLKLKLYSTTRDDVEKALITPVGSLDSLLALLSPAAEAFIEQMAQRSKALTRQRFGANVGMYLPLYLSNLCANECDYCGFSMSNKLKRETLSLKGIDAEMAVIKKTGYDSILLVSGEHETKVGIDYFKTVLPRVKQHFSYLAMEVQPLKESEYRDLVGLGLDAVMVYQETYNPDTYAKHHTRGKKQDFAYRLGTPERVARAGVDKIGIGVLLGLDDWRLDALLLGHHLTYLESRYWRSRYSVSLPRLRPCTGGITPKVELTDKGLVQLICAFRLFNQQLEISLSTRESAQLRDNLFELGITNISAGSSTQPGGYVNPDTQLNQFDISDERSAQEVGAAIKAKGLNPVWKDWESAWIPTHSP</sequence>
<gene>
    <name evidence="8" type="primary">thiH</name>
    <name evidence="8" type="ORF">EKG38_18240</name>
</gene>
<protein>
    <submittedName>
        <fullName evidence="8">2-iminoacetate synthase ThiH</fullName>
    </submittedName>
</protein>
<dbReference type="SMART" id="SM00876">
    <property type="entry name" value="BATS"/>
    <property type="match status" value="1"/>
</dbReference>